<sequence length="196" mass="21394">MRFNTSCFVFMLGMYACSTPNDKPSSEDVGTKDVANAVYNHPINPLKPGTANAPINIVTGATQPAELVSFARTLAGIPYKYGSTDPQYGFDCSGFISYVFNHFGISVPRSSVDFTYVNHQIDVKDAQAGDLILFTGTDTTDRTVGHMGIIISPKGDAPRFIHSTSGKAYGVTETSLYPAYRSRFVKVLRIFPQNDK</sequence>
<dbReference type="GO" id="GO:0008234">
    <property type="term" value="F:cysteine-type peptidase activity"/>
    <property type="evidence" value="ECO:0007669"/>
    <property type="project" value="UniProtKB-KW"/>
</dbReference>
<reference evidence="6" key="1">
    <citation type="submission" date="2020-01" db="EMBL/GenBank/DDBJ databases">
        <authorList>
            <person name="Seo Y.L."/>
        </authorList>
    </citation>
    <scope>NUCLEOTIDE SEQUENCE</scope>
    <source>
        <strain evidence="6">R11</strain>
    </source>
</reference>
<dbReference type="PANTHER" id="PTHR47053">
    <property type="entry name" value="MUREIN DD-ENDOPEPTIDASE MEPH-RELATED"/>
    <property type="match status" value="1"/>
</dbReference>
<protein>
    <submittedName>
        <fullName evidence="6">NlpC/P60 family protein</fullName>
    </submittedName>
</protein>
<feature type="domain" description="NlpC/P60" evidence="5">
    <location>
        <begin position="61"/>
        <end position="191"/>
    </location>
</feature>
<keyword evidence="3" id="KW-0378">Hydrolase</keyword>
<proteinExistence type="inferred from homology"/>
<keyword evidence="7" id="KW-1185">Reference proteome</keyword>
<keyword evidence="4" id="KW-0788">Thiol protease</keyword>
<reference evidence="6" key="2">
    <citation type="submission" date="2020-10" db="EMBL/GenBank/DDBJ databases">
        <title>Mucilaginibacter sp. nov., isolated from soil.</title>
        <authorList>
            <person name="Jeon C.O."/>
        </authorList>
    </citation>
    <scope>NUCLEOTIDE SEQUENCE</scope>
    <source>
        <strain evidence="6">R11</strain>
    </source>
</reference>
<comment type="caution">
    <text evidence="6">The sequence shown here is derived from an EMBL/GenBank/DDBJ whole genome shotgun (WGS) entry which is preliminary data.</text>
</comment>
<dbReference type="Proteomes" id="UP000638732">
    <property type="component" value="Unassembled WGS sequence"/>
</dbReference>
<dbReference type="InterPro" id="IPR000064">
    <property type="entry name" value="NLP_P60_dom"/>
</dbReference>
<evidence type="ECO:0000313" key="7">
    <source>
        <dbReference type="Proteomes" id="UP000638732"/>
    </source>
</evidence>
<accession>A0A966DSJ9</accession>
<organism evidence="6 7">
    <name type="scientific">Mucilaginibacter agri</name>
    <dbReference type="NCBI Taxonomy" id="2695265"/>
    <lineage>
        <taxon>Bacteria</taxon>
        <taxon>Pseudomonadati</taxon>
        <taxon>Bacteroidota</taxon>
        <taxon>Sphingobacteriia</taxon>
        <taxon>Sphingobacteriales</taxon>
        <taxon>Sphingobacteriaceae</taxon>
        <taxon>Mucilaginibacter</taxon>
    </lineage>
</organism>
<gene>
    <name evidence="6" type="ORF">GSY63_12715</name>
</gene>
<dbReference type="InterPro" id="IPR038765">
    <property type="entry name" value="Papain-like_cys_pep_sf"/>
</dbReference>
<dbReference type="GO" id="GO:0006508">
    <property type="term" value="P:proteolysis"/>
    <property type="evidence" value="ECO:0007669"/>
    <property type="project" value="UniProtKB-KW"/>
</dbReference>
<evidence type="ECO:0000256" key="3">
    <source>
        <dbReference type="ARBA" id="ARBA00022801"/>
    </source>
</evidence>
<evidence type="ECO:0000313" key="6">
    <source>
        <dbReference type="EMBL" id="NCD70223.1"/>
    </source>
</evidence>
<evidence type="ECO:0000256" key="1">
    <source>
        <dbReference type="ARBA" id="ARBA00007074"/>
    </source>
</evidence>
<dbReference type="AlphaFoldDB" id="A0A966DSJ9"/>
<keyword evidence="2" id="KW-0645">Protease</keyword>
<dbReference type="EMBL" id="WWEO01000042">
    <property type="protein sequence ID" value="NCD70223.1"/>
    <property type="molecule type" value="Genomic_DNA"/>
</dbReference>
<dbReference type="Gene3D" id="3.90.1720.10">
    <property type="entry name" value="endopeptidase domain like (from Nostoc punctiforme)"/>
    <property type="match status" value="1"/>
</dbReference>
<evidence type="ECO:0000256" key="4">
    <source>
        <dbReference type="ARBA" id="ARBA00022807"/>
    </source>
</evidence>
<dbReference type="RefSeq" id="WP_166586186.1">
    <property type="nucleotide sequence ID" value="NZ_WWEO01000042.1"/>
</dbReference>
<dbReference type="PROSITE" id="PS51257">
    <property type="entry name" value="PROKAR_LIPOPROTEIN"/>
    <property type="match status" value="1"/>
</dbReference>
<dbReference type="SUPFAM" id="SSF54001">
    <property type="entry name" value="Cysteine proteinases"/>
    <property type="match status" value="1"/>
</dbReference>
<evidence type="ECO:0000256" key="2">
    <source>
        <dbReference type="ARBA" id="ARBA00022670"/>
    </source>
</evidence>
<comment type="similarity">
    <text evidence="1">Belongs to the peptidase C40 family.</text>
</comment>
<dbReference type="Pfam" id="PF00877">
    <property type="entry name" value="NLPC_P60"/>
    <property type="match status" value="1"/>
</dbReference>
<dbReference type="PANTHER" id="PTHR47053:SF1">
    <property type="entry name" value="MUREIN DD-ENDOPEPTIDASE MEPH-RELATED"/>
    <property type="match status" value="1"/>
</dbReference>
<name>A0A966DSJ9_9SPHI</name>
<dbReference type="InterPro" id="IPR051202">
    <property type="entry name" value="Peptidase_C40"/>
</dbReference>
<dbReference type="PROSITE" id="PS51935">
    <property type="entry name" value="NLPC_P60"/>
    <property type="match status" value="1"/>
</dbReference>
<evidence type="ECO:0000259" key="5">
    <source>
        <dbReference type="PROSITE" id="PS51935"/>
    </source>
</evidence>